<dbReference type="SUPFAM" id="SSF143422">
    <property type="entry name" value="Transposase IS200-like"/>
    <property type="match status" value="1"/>
</dbReference>
<evidence type="ECO:0000313" key="2">
    <source>
        <dbReference type="EMBL" id="NMC64112.1"/>
    </source>
</evidence>
<evidence type="ECO:0000256" key="1">
    <source>
        <dbReference type="SAM" id="Coils"/>
    </source>
</evidence>
<name>A0A7X9FTM5_9DELT</name>
<feature type="non-terminal residue" evidence="2">
    <location>
        <position position="1"/>
    </location>
</feature>
<dbReference type="AlphaFoldDB" id="A0A7X9FTM5"/>
<dbReference type="Gene3D" id="3.30.70.1290">
    <property type="entry name" value="Transposase IS200-like"/>
    <property type="match status" value="1"/>
</dbReference>
<organism evidence="2 3">
    <name type="scientific">SAR324 cluster bacterium</name>
    <dbReference type="NCBI Taxonomy" id="2024889"/>
    <lineage>
        <taxon>Bacteria</taxon>
        <taxon>Deltaproteobacteria</taxon>
        <taxon>SAR324 cluster</taxon>
    </lineage>
</organism>
<accession>A0A7X9FTM5</accession>
<evidence type="ECO:0008006" key="4">
    <source>
        <dbReference type="Google" id="ProtNLM"/>
    </source>
</evidence>
<dbReference type="GO" id="GO:0003677">
    <property type="term" value="F:DNA binding"/>
    <property type="evidence" value="ECO:0007669"/>
    <property type="project" value="InterPro"/>
</dbReference>
<gene>
    <name evidence="2" type="ORF">GYA55_13190</name>
</gene>
<comment type="caution">
    <text evidence="2">The sequence shown here is derived from an EMBL/GenBank/DDBJ whole genome shotgun (WGS) entry which is preliminary data.</text>
</comment>
<protein>
    <recommendedName>
        <fullName evidence="4">Transposase IS200-like domain-containing protein</fullName>
    </recommendedName>
</protein>
<dbReference type="EMBL" id="JAAZON010000602">
    <property type="protein sequence ID" value="NMC64112.1"/>
    <property type="molecule type" value="Genomic_DNA"/>
</dbReference>
<evidence type="ECO:0000313" key="3">
    <source>
        <dbReference type="Proteomes" id="UP000524246"/>
    </source>
</evidence>
<reference evidence="2 3" key="1">
    <citation type="journal article" date="2020" name="Biotechnol. Biofuels">
        <title>New insights from the biogas microbiome by comprehensive genome-resolved metagenomics of nearly 1600 species originating from multiple anaerobic digesters.</title>
        <authorList>
            <person name="Campanaro S."/>
            <person name="Treu L."/>
            <person name="Rodriguez-R L.M."/>
            <person name="Kovalovszki A."/>
            <person name="Ziels R.M."/>
            <person name="Maus I."/>
            <person name="Zhu X."/>
            <person name="Kougias P.G."/>
            <person name="Basile A."/>
            <person name="Luo G."/>
            <person name="Schluter A."/>
            <person name="Konstantinidis K.T."/>
            <person name="Angelidaki I."/>
        </authorList>
    </citation>
    <scope>NUCLEOTIDE SEQUENCE [LARGE SCALE GENOMIC DNA]</scope>
    <source>
        <strain evidence="2">AS27yjCOA_65</strain>
    </source>
</reference>
<dbReference type="Proteomes" id="UP000524246">
    <property type="component" value="Unassembled WGS sequence"/>
</dbReference>
<feature type="coiled-coil region" evidence="1">
    <location>
        <begin position="187"/>
        <end position="218"/>
    </location>
</feature>
<dbReference type="GO" id="GO:0006313">
    <property type="term" value="P:DNA transposition"/>
    <property type="evidence" value="ECO:0007669"/>
    <property type="project" value="InterPro"/>
</dbReference>
<dbReference type="InterPro" id="IPR036515">
    <property type="entry name" value="Transposase_17_sf"/>
</dbReference>
<dbReference type="GO" id="GO:0004803">
    <property type="term" value="F:transposase activity"/>
    <property type="evidence" value="ECO:0007669"/>
    <property type="project" value="InterPro"/>
</dbReference>
<proteinExistence type="predicted"/>
<sequence length="303" mass="35162">LLLLCNPLCEAIIKSCLARAQFLHPVTISGFLVEATHVHILIVVDNPNDIPGFVRCFKTESAHMLNRILGRRKRTIWCESFDDPIVLTLPRALMVMVYMYSNPSKDNLEESINLYPGVSSWKMFVKGEYKKTWKRLKRNDFKLLPKDAHNLNGYTREAQRVLGQSKQSHDFTISPNAWLEAFGIKSKEEQEQINNKIIERIEKVEERAQKKRALEKKQVIGAKVLRNQAFDLTRQSSRAGKRMWCLCEKRSLRIEFINFLKELFCKARDVRARWELGDFSVPYPPGLYPPAMPKLSEPLSIWG</sequence>
<keyword evidence="1" id="KW-0175">Coiled coil</keyword>